<organism evidence="5 6">
    <name type="scientific">Candidatus Anaerobiospirillum pullistercoris</name>
    <dbReference type="NCBI Taxonomy" id="2838452"/>
    <lineage>
        <taxon>Bacteria</taxon>
        <taxon>Pseudomonadati</taxon>
        <taxon>Pseudomonadota</taxon>
        <taxon>Gammaproteobacteria</taxon>
        <taxon>Aeromonadales</taxon>
        <taxon>Succinivibrionaceae</taxon>
        <taxon>Anaerobiospirillum</taxon>
    </lineage>
</organism>
<dbReference type="Pfam" id="PF12833">
    <property type="entry name" value="HTH_18"/>
    <property type="match status" value="1"/>
</dbReference>
<dbReference type="InterPro" id="IPR018062">
    <property type="entry name" value="HTH_AraC-typ_CS"/>
</dbReference>
<comment type="caution">
    <text evidence="5">The sequence shown here is derived from an EMBL/GenBank/DDBJ whole genome shotgun (WGS) entry which is preliminary data.</text>
</comment>
<dbReference type="PROSITE" id="PS01124">
    <property type="entry name" value="HTH_ARAC_FAMILY_2"/>
    <property type="match status" value="1"/>
</dbReference>
<dbReference type="InterPro" id="IPR014710">
    <property type="entry name" value="RmlC-like_jellyroll"/>
</dbReference>
<feature type="domain" description="HTH araC/xylS-type" evidence="4">
    <location>
        <begin position="193"/>
        <end position="291"/>
    </location>
</feature>
<dbReference type="EMBL" id="DXEV01000040">
    <property type="protein sequence ID" value="HIX56262.1"/>
    <property type="molecule type" value="Genomic_DNA"/>
</dbReference>
<dbReference type="Pfam" id="PF02311">
    <property type="entry name" value="AraC_binding"/>
    <property type="match status" value="1"/>
</dbReference>
<evidence type="ECO:0000313" key="6">
    <source>
        <dbReference type="Proteomes" id="UP000886829"/>
    </source>
</evidence>
<dbReference type="InterPro" id="IPR009057">
    <property type="entry name" value="Homeodomain-like_sf"/>
</dbReference>
<reference evidence="5" key="2">
    <citation type="submission" date="2021-04" db="EMBL/GenBank/DDBJ databases">
        <authorList>
            <person name="Gilroy R."/>
        </authorList>
    </citation>
    <scope>NUCLEOTIDE SEQUENCE</scope>
    <source>
        <strain evidence="5">USASDec5-558</strain>
    </source>
</reference>
<dbReference type="PANTHER" id="PTHR43280:SF28">
    <property type="entry name" value="HTH-TYPE TRANSCRIPTIONAL ACTIVATOR RHAS"/>
    <property type="match status" value="1"/>
</dbReference>
<dbReference type="SMART" id="SM00342">
    <property type="entry name" value="HTH_ARAC"/>
    <property type="match status" value="1"/>
</dbReference>
<dbReference type="PROSITE" id="PS00041">
    <property type="entry name" value="HTH_ARAC_FAMILY_1"/>
    <property type="match status" value="1"/>
</dbReference>
<gene>
    <name evidence="5" type="ORF">H9850_02165</name>
</gene>
<dbReference type="Proteomes" id="UP000886829">
    <property type="component" value="Unassembled WGS sequence"/>
</dbReference>
<evidence type="ECO:0000313" key="5">
    <source>
        <dbReference type="EMBL" id="HIX56262.1"/>
    </source>
</evidence>
<dbReference type="Gene3D" id="2.60.120.10">
    <property type="entry name" value="Jelly Rolls"/>
    <property type="match status" value="1"/>
</dbReference>
<keyword evidence="3" id="KW-0804">Transcription</keyword>
<dbReference type="Gene3D" id="1.10.10.60">
    <property type="entry name" value="Homeodomain-like"/>
    <property type="match status" value="2"/>
</dbReference>
<proteinExistence type="predicted"/>
<sequence>MPAANSNSQTTPSSLCELISFDSNKLHLFAAQVTYSNHHWHESPELIVIYRGSYAVTVGQNEYIITSPGIIFINKDEIHSTRALTDDYAMIVVQFGSDLFDEHRKPPVCALNSAKACYRPFLRDIAAHIYKIIEVQLERKNSFAILAQIYLLLELIADIALEVDLNLQPSGSSNLSAENSDTTAKRSKYYHLRLALDYINRNYDQDLTLEHVAEVAHMSYFHFSRMFKQFCQRSFIEYLTMTRLNHAMTLLRYTLLPIREIAERSGFHDYKQFSLVFKKFIAQSPTSYRQLCQSLPPSQQTSIQSNNHFTQTHFSEVREIPLNQQVLQQLATAFQLEL</sequence>
<dbReference type="InterPro" id="IPR018060">
    <property type="entry name" value="HTH_AraC"/>
</dbReference>
<dbReference type="PANTHER" id="PTHR43280">
    <property type="entry name" value="ARAC-FAMILY TRANSCRIPTIONAL REGULATOR"/>
    <property type="match status" value="1"/>
</dbReference>
<name>A0A9D1WCF8_9GAMM</name>
<reference evidence="5" key="1">
    <citation type="journal article" date="2021" name="PeerJ">
        <title>Extensive microbial diversity within the chicken gut microbiome revealed by metagenomics and culture.</title>
        <authorList>
            <person name="Gilroy R."/>
            <person name="Ravi A."/>
            <person name="Getino M."/>
            <person name="Pursley I."/>
            <person name="Horton D.L."/>
            <person name="Alikhan N.F."/>
            <person name="Baker D."/>
            <person name="Gharbi K."/>
            <person name="Hall N."/>
            <person name="Watson M."/>
            <person name="Adriaenssens E.M."/>
            <person name="Foster-Nyarko E."/>
            <person name="Jarju S."/>
            <person name="Secka A."/>
            <person name="Antonio M."/>
            <person name="Oren A."/>
            <person name="Chaudhuri R.R."/>
            <person name="La Ragione R."/>
            <person name="Hildebrand F."/>
            <person name="Pallen M.J."/>
        </authorList>
    </citation>
    <scope>NUCLEOTIDE SEQUENCE</scope>
    <source>
        <strain evidence="5">USASDec5-558</strain>
    </source>
</reference>
<dbReference type="SUPFAM" id="SSF46689">
    <property type="entry name" value="Homeodomain-like"/>
    <property type="match status" value="2"/>
</dbReference>
<dbReference type="AlphaFoldDB" id="A0A9D1WCF8"/>
<protein>
    <submittedName>
        <fullName evidence="5">AraC family transcriptional regulator</fullName>
    </submittedName>
</protein>
<evidence type="ECO:0000256" key="1">
    <source>
        <dbReference type="ARBA" id="ARBA00023015"/>
    </source>
</evidence>
<accession>A0A9D1WCF8</accession>
<evidence type="ECO:0000259" key="4">
    <source>
        <dbReference type="PROSITE" id="PS01124"/>
    </source>
</evidence>
<dbReference type="GO" id="GO:0003700">
    <property type="term" value="F:DNA-binding transcription factor activity"/>
    <property type="evidence" value="ECO:0007669"/>
    <property type="project" value="InterPro"/>
</dbReference>
<keyword evidence="1" id="KW-0805">Transcription regulation</keyword>
<dbReference type="InterPro" id="IPR011051">
    <property type="entry name" value="RmlC_Cupin_sf"/>
</dbReference>
<dbReference type="GO" id="GO:0043565">
    <property type="term" value="F:sequence-specific DNA binding"/>
    <property type="evidence" value="ECO:0007669"/>
    <property type="project" value="InterPro"/>
</dbReference>
<evidence type="ECO:0000256" key="3">
    <source>
        <dbReference type="ARBA" id="ARBA00023163"/>
    </source>
</evidence>
<dbReference type="SUPFAM" id="SSF51182">
    <property type="entry name" value="RmlC-like cupins"/>
    <property type="match status" value="1"/>
</dbReference>
<dbReference type="InterPro" id="IPR003313">
    <property type="entry name" value="AraC-bd"/>
</dbReference>
<evidence type="ECO:0000256" key="2">
    <source>
        <dbReference type="ARBA" id="ARBA00023125"/>
    </source>
</evidence>
<keyword evidence="2" id="KW-0238">DNA-binding</keyword>